<protein>
    <recommendedName>
        <fullName evidence="6">Translation initiation factor eIF2B subunit gamma</fullName>
    </recommendedName>
    <alternativeName>
        <fullName evidence="7">eIF2B GDP-GTP exchange factor subunit gamma</fullName>
    </alternativeName>
</protein>
<dbReference type="GO" id="GO:0005085">
    <property type="term" value="F:guanyl-nucleotide exchange factor activity"/>
    <property type="evidence" value="ECO:0007669"/>
    <property type="project" value="TreeGrafter"/>
</dbReference>
<comment type="subunit">
    <text evidence="9">Component of the translation initiation factor 2B (eIF2B) complex which is a heterodecamer of two sets of five different subunits: alpha, beta, gamma, delta and epsilon. Subunits alpha, beta and delta comprise a regulatory subcomplex and subunits epsilon and gamma comprise a catalytic subcomplex. Within the complex, the hexameric regulatory complex resides at the center, with the two heterodimeric catalytic subcomplexes bound on opposite sides.</text>
</comment>
<comment type="function">
    <text evidence="8">Acts as a component of the translation initiation factor 2B (eIF2B) complex, which catalyzes the exchange of GDP for GTP on the eukaryotic initiation factor 2 (eIF2) complex gamma subunit. Its guanine nucleotide exchange factor activity is repressed when bound to eIF2 complex phosphorylated on the alpha subunit, thereby limiting the amount of methionyl-initiator methionine tRNA available to the ribosome and consequently global translation is repressed.</text>
</comment>
<dbReference type="SUPFAM" id="SSF53448">
    <property type="entry name" value="Nucleotide-diphospho-sugar transferases"/>
    <property type="match status" value="1"/>
</dbReference>
<name>A0A9W3AHG1_BIOGL</name>
<keyword evidence="4" id="KW-0396">Initiation factor</keyword>
<comment type="subcellular location">
    <subcellularLocation>
        <location evidence="1">Cytoplasm</location>
        <location evidence="1">Cytosol</location>
    </subcellularLocation>
</comment>
<evidence type="ECO:0000256" key="3">
    <source>
        <dbReference type="ARBA" id="ARBA00022490"/>
    </source>
</evidence>
<feature type="domain" description="Nucleotidyl transferase" evidence="10">
    <location>
        <begin position="9"/>
        <end position="141"/>
    </location>
</feature>
<sequence length="483" mass="53845">MSNPGDCTAVIMAAGVGSRMTDLTYQCPKPLLPVGRFPLIWYPIKSLEKAGFSDIIIVTRQSWHDQIQNALSVDGCIDRVRLEYIEIQDSDECGTADSLRIIADRIKTNVLVVTCDLISDCDLADLMAVHRKNNSSFTVMLSQLPTTIIGDTPVPGFKSKQKNSDAEKISIGFESSNLEHVVFWKARIDIEDEEESISFSKKFLDRYPCTRIQSTWTDCHVYMINKYIVQYLQEKKNKYFNSLQSELLPFVVKKQMSTFVMDKPLDDMEMSSPESPGKQEKKKDLVDYAANTDNDLNLIKYLSLTSSSFGSNEDAPQKNLIGCYAYRQTSGFCVRANTIAAYFEACKQMPRLISKFVGTKKTQTQPNIPESTDIKPKSQVGADCMLGECVTIGEKVSIKKSVIGKHCKIGDKVKITNSVILGHVNIQESCNITNCIIADSANIGDKSELTGCIVGQNQTISTMSKYTNEVISNSSQMMEVTLE</sequence>
<dbReference type="InterPro" id="IPR029044">
    <property type="entry name" value="Nucleotide-diphossugar_trans"/>
</dbReference>
<evidence type="ECO:0000259" key="11">
    <source>
        <dbReference type="Pfam" id="PF25084"/>
    </source>
</evidence>
<keyword evidence="3" id="KW-0963">Cytoplasm</keyword>
<dbReference type="Gene3D" id="3.90.550.10">
    <property type="entry name" value="Spore Coat Polysaccharide Biosynthesis Protein SpsA, Chain A"/>
    <property type="match status" value="1"/>
</dbReference>
<organism evidence="12 13">
    <name type="scientific">Biomphalaria glabrata</name>
    <name type="common">Bloodfluke planorb</name>
    <name type="synonym">Freshwater snail</name>
    <dbReference type="NCBI Taxonomy" id="6526"/>
    <lineage>
        <taxon>Eukaryota</taxon>
        <taxon>Metazoa</taxon>
        <taxon>Spiralia</taxon>
        <taxon>Lophotrochozoa</taxon>
        <taxon>Mollusca</taxon>
        <taxon>Gastropoda</taxon>
        <taxon>Heterobranchia</taxon>
        <taxon>Euthyneura</taxon>
        <taxon>Panpulmonata</taxon>
        <taxon>Hygrophila</taxon>
        <taxon>Lymnaeoidea</taxon>
        <taxon>Planorbidae</taxon>
        <taxon>Biomphalaria</taxon>
    </lineage>
</organism>
<dbReference type="CDD" id="cd04652">
    <property type="entry name" value="LbH_eIF2B_gamma_C"/>
    <property type="match status" value="1"/>
</dbReference>
<dbReference type="InterPro" id="IPR051960">
    <property type="entry name" value="eIF2B_gamma"/>
</dbReference>
<evidence type="ECO:0000256" key="2">
    <source>
        <dbReference type="ARBA" id="ARBA00007878"/>
    </source>
</evidence>
<evidence type="ECO:0000313" key="13">
    <source>
        <dbReference type="RefSeq" id="XP_055886634.1"/>
    </source>
</evidence>
<dbReference type="PANTHER" id="PTHR45989">
    <property type="entry name" value="TRANSLATION INITIATION FACTOR EIF-2B SUBUNIT GAMMA"/>
    <property type="match status" value="1"/>
</dbReference>
<keyword evidence="5" id="KW-0648">Protein biosynthesis</keyword>
<dbReference type="GO" id="GO:0005851">
    <property type="term" value="C:eukaryotic translation initiation factor 2B complex"/>
    <property type="evidence" value="ECO:0007669"/>
    <property type="project" value="TreeGrafter"/>
</dbReference>
<evidence type="ECO:0000313" key="12">
    <source>
        <dbReference type="Proteomes" id="UP001165740"/>
    </source>
</evidence>
<dbReference type="GeneID" id="106062896"/>
<dbReference type="GO" id="GO:0005829">
    <property type="term" value="C:cytosol"/>
    <property type="evidence" value="ECO:0007669"/>
    <property type="project" value="UniProtKB-SubCell"/>
</dbReference>
<accession>A0A9W3AHG1</accession>
<dbReference type="RefSeq" id="XP_055886634.1">
    <property type="nucleotide sequence ID" value="XM_056030659.1"/>
</dbReference>
<dbReference type="InterPro" id="IPR005835">
    <property type="entry name" value="NTP_transferase_dom"/>
</dbReference>
<dbReference type="AlphaFoldDB" id="A0A9W3AHG1"/>
<feature type="domain" description="EIF2B subunit epsilon/gamma LbH" evidence="11">
    <location>
        <begin position="373"/>
        <end position="462"/>
    </location>
</feature>
<keyword evidence="12" id="KW-1185">Reference proteome</keyword>
<evidence type="ECO:0000256" key="4">
    <source>
        <dbReference type="ARBA" id="ARBA00022540"/>
    </source>
</evidence>
<gene>
    <name evidence="13" type="primary">LOC106062896</name>
</gene>
<evidence type="ECO:0000256" key="5">
    <source>
        <dbReference type="ARBA" id="ARBA00022917"/>
    </source>
</evidence>
<dbReference type="Proteomes" id="UP001165740">
    <property type="component" value="Chromosome 5"/>
</dbReference>
<evidence type="ECO:0000256" key="1">
    <source>
        <dbReference type="ARBA" id="ARBA00004514"/>
    </source>
</evidence>
<dbReference type="InterPro" id="IPR056764">
    <property type="entry name" value="LbH_EIF2B3/5"/>
</dbReference>
<dbReference type="GO" id="GO:0003743">
    <property type="term" value="F:translation initiation factor activity"/>
    <property type="evidence" value="ECO:0007669"/>
    <property type="project" value="UniProtKB-KW"/>
</dbReference>
<dbReference type="GO" id="GO:0002183">
    <property type="term" value="P:cytoplasmic translational initiation"/>
    <property type="evidence" value="ECO:0007669"/>
    <property type="project" value="TreeGrafter"/>
</dbReference>
<dbReference type="OMA" id="NCVINPK"/>
<dbReference type="Gene3D" id="2.160.10.10">
    <property type="entry name" value="Hexapeptide repeat proteins"/>
    <property type="match status" value="1"/>
</dbReference>
<evidence type="ECO:0000256" key="7">
    <source>
        <dbReference type="ARBA" id="ARBA00044229"/>
    </source>
</evidence>
<proteinExistence type="inferred from homology"/>
<dbReference type="Pfam" id="PF25084">
    <property type="entry name" value="LbH_EIF2B"/>
    <property type="match status" value="1"/>
</dbReference>
<dbReference type="Pfam" id="PF00483">
    <property type="entry name" value="NTP_transferase"/>
    <property type="match status" value="1"/>
</dbReference>
<reference evidence="13" key="1">
    <citation type="submission" date="2025-08" db="UniProtKB">
        <authorList>
            <consortium name="RefSeq"/>
        </authorList>
    </citation>
    <scope>IDENTIFICATION</scope>
</reference>
<evidence type="ECO:0000256" key="8">
    <source>
        <dbReference type="ARBA" id="ARBA00045373"/>
    </source>
</evidence>
<evidence type="ECO:0000256" key="9">
    <source>
        <dbReference type="ARBA" id="ARBA00046432"/>
    </source>
</evidence>
<evidence type="ECO:0000259" key="10">
    <source>
        <dbReference type="Pfam" id="PF00483"/>
    </source>
</evidence>
<dbReference type="PANTHER" id="PTHR45989:SF1">
    <property type="entry name" value="TRANSLATION INITIATION FACTOR EIF-2B SUBUNIT GAMMA"/>
    <property type="match status" value="1"/>
</dbReference>
<evidence type="ECO:0000256" key="6">
    <source>
        <dbReference type="ARBA" id="ARBA00044196"/>
    </source>
</evidence>
<comment type="similarity">
    <text evidence="2">Belongs to the eIF-2B gamma/epsilon subunits family.</text>
</comment>
<dbReference type="OrthoDB" id="10250549at2759"/>